<dbReference type="PANTHER" id="PTHR36442:SF1">
    <property type="entry name" value="CYCLIC-DI-AMP PHOSPHODIESTERASE PGPH"/>
    <property type="match status" value="1"/>
</dbReference>
<dbReference type="InterPro" id="IPR011621">
    <property type="entry name" value="Metal-dep_PHydrolase_7TM_intra"/>
</dbReference>
<name>A0ABW8T4L0_9CLOT</name>
<feature type="transmembrane region" description="Helical" evidence="1">
    <location>
        <begin position="302"/>
        <end position="318"/>
    </location>
</feature>
<keyword evidence="4" id="KW-1185">Reference proteome</keyword>
<feature type="transmembrane region" description="Helical" evidence="1">
    <location>
        <begin position="427"/>
        <end position="447"/>
    </location>
</feature>
<feature type="transmembrane region" description="Helical" evidence="1">
    <location>
        <begin position="324"/>
        <end position="344"/>
    </location>
</feature>
<dbReference type="InterPro" id="IPR006674">
    <property type="entry name" value="HD_domain"/>
</dbReference>
<organism evidence="3 4">
    <name type="scientific">Candidatus Clostridium stratigraminis</name>
    <dbReference type="NCBI Taxonomy" id="3381661"/>
    <lineage>
        <taxon>Bacteria</taxon>
        <taxon>Bacillati</taxon>
        <taxon>Bacillota</taxon>
        <taxon>Clostridia</taxon>
        <taxon>Eubacteriales</taxon>
        <taxon>Clostridiaceae</taxon>
        <taxon>Clostridium</taxon>
    </lineage>
</organism>
<gene>
    <name evidence="3" type="ORF">ACJDUG_10560</name>
</gene>
<evidence type="ECO:0000313" key="4">
    <source>
        <dbReference type="Proteomes" id="UP001623591"/>
    </source>
</evidence>
<feature type="transmembrane region" description="Helical" evidence="1">
    <location>
        <begin position="270"/>
        <end position="290"/>
    </location>
</feature>
<keyword evidence="1" id="KW-0472">Membrane</keyword>
<evidence type="ECO:0000313" key="3">
    <source>
        <dbReference type="EMBL" id="MFL0247413.1"/>
    </source>
</evidence>
<dbReference type="CDD" id="cd00077">
    <property type="entry name" value="HDc"/>
    <property type="match status" value="1"/>
</dbReference>
<dbReference type="Pfam" id="PF07698">
    <property type="entry name" value="7TM-7TMR_HD"/>
    <property type="match status" value="1"/>
</dbReference>
<dbReference type="NCBIfam" id="TIGR00277">
    <property type="entry name" value="HDIG"/>
    <property type="match status" value="1"/>
</dbReference>
<reference evidence="3 4" key="1">
    <citation type="submission" date="2024-11" db="EMBL/GenBank/DDBJ databases">
        <authorList>
            <person name="Heng Y.C."/>
            <person name="Lim A.C.H."/>
            <person name="Lee J.K.Y."/>
            <person name="Kittelmann S."/>
        </authorList>
    </citation>
    <scope>NUCLEOTIDE SEQUENCE [LARGE SCALE GENOMIC DNA]</scope>
    <source>
        <strain evidence="3 4">WILCCON 0185</strain>
    </source>
</reference>
<feature type="transmembrane region" description="Helical" evidence="1">
    <location>
        <begin position="356"/>
        <end position="384"/>
    </location>
</feature>
<protein>
    <submittedName>
        <fullName evidence="3">HD family phosphohydrolase</fullName>
    </submittedName>
</protein>
<dbReference type="SUPFAM" id="SSF109604">
    <property type="entry name" value="HD-domain/PDEase-like"/>
    <property type="match status" value="1"/>
</dbReference>
<dbReference type="Pfam" id="PF07697">
    <property type="entry name" value="7TMR-HDED"/>
    <property type="match status" value="1"/>
</dbReference>
<evidence type="ECO:0000256" key="1">
    <source>
        <dbReference type="SAM" id="Phobius"/>
    </source>
</evidence>
<accession>A0ABW8T4L0</accession>
<dbReference type="RefSeq" id="WP_406769863.1">
    <property type="nucleotide sequence ID" value="NZ_JBJHZZ010000006.1"/>
</dbReference>
<dbReference type="Proteomes" id="UP001623591">
    <property type="component" value="Unassembled WGS sequence"/>
</dbReference>
<evidence type="ECO:0000259" key="2">
    <source>
        <dbReference type="SMART" id="SM00471"/>
    </source>
</evidence>
<dbReference type="InterPro" id="IPR003607">
    <property type="entry name" value="HD/PDEase_dom"/>
</dbReference>
<keyword evidence="1" id="KW-1133">Transmembrane helix</keyword>
<sequence>MGTINFKGFVLRNKLKNVLIYVVTFILIYTILITTLITKTYDIQEGSIAKFSIKAQRTTIDEFSTKAKKDEAVNLIPAQYSIDTRVKDTAVNMVSTLFSKAIQLKDVNLPDKDKISQLSSISNSLLSEEDFGTLVKMDKEGLSNLESFLLSTLTEVYNFSIQYNPDVSAELNNENLKRAQDMVQLKFNSSNFSKATRDLGTNIGIKLVKPNSFYDKSKTEELKNEAINKTAPVIIQKDQIIVMEGEQVTKEKYELLQSLGLLNSNNKSEWYIYISLAVVIILLLFMEHFYIYKYHRDIYKDIKKLTLINLITIISLLLTKSLTIASPFLIPLAFAPLIISLLINNRLSLTINIINVLFISAATNFNIEITLLAIVNTFAGALIIKKQYQRNDIVYSSLYISIINVIATFSIGFLLSNNSKDVLTQAGFSAIGSGLSGILTIGLLPFFESIFDIVTTIKLLELSNPNNQLLKKLLMEAPGTYHHSILVANLAELASEEVGGNPALARVSAYYHDVGKIKRPYFFKENQMAVENPHDKITPNLSALIIISHVKDGIELAKDYKLPKIIQDIILSHHGNSLVKYFYITAKNNSDKPDEILEEDFRYSGPIPQSKEAGIVMLADSIEAAVRSINEPTQDKIEAMVNNIVKNILSEGQLDECDLTLKDITKIKKTFVNSLIGIYHKRVEYPEDKWAHKTQDKI</sequence>
<comment type="caution">
    <text evidence="3">The sequence shown here is derived from an EMBL/GenBank/DDBJ whole genome shotgun (WGS) entry which is preliminary data.</text>
</comment>
<proteinExistence type="predicted"/>
<dbReference type="Gene3D" id="1.10.3210.10">
    <property type="entry name" value="Hypothetical protein af1432"/>
    <property type="match status" value="1"/>
</dbReference>
<dbReference type="SMART" id="SM00471">
    <property type="entry name" value="HDc"/>
    <property type="match status" value="1"/>
</dbReference>
<keyword evidence="1" id="KW-0812">Transmembrane</keyword>
<dbReference type="PANTHER" id="PTHR36442">
    <property type="entry name" value="CYCLIC-DI-AMP PHOSPHODIESTERASE PGPH"/>
    <property type="match status" value="1"/>
</dbReference>
<feature type="transmembrane region" description="Helical" evidence="1">
    <location>
        <begin position="18"/>
        <end position="37"/>
    </location>
</feature>
<dbReference type="EMBL" id="JBJHZZ010000006">
    <property type="protein sequence ID" value="MFL0247413.1"/>
    <property type="molecule type" value="Genomic_DNA"/>
</dbReference>
<feature type="domain" description="HD/PDEase" evidence="2">
    <location>
        <begin position="476"/>
        <end position="634"/>
    </location>
</feature>
<feature type="transmembrane region" description="Helical" evidence="1">
    <location>
        <begin position="396"/>
        <end position="415"/>
    </location>
</feature>
<dbReference type="InterPro" id="IPR011624">
    <property type="entry name" value="Metal-dep_PHydrolase_7TM_extra"/>
</dbReference>
<dbReference type="InterPro" id="IPR006675">
    <property type="entry name" value="HDIG_dom"/>
</dbReference>
<dbReference type="InterPro" id="IPR052722">
    <property type="entry name" value="PgpH_phosphodiesterase"/>
</dbReference>
<dbReference type="Pfam" id="PF01966">
    <property type="entry name" value="HD"/>
    <property type="match status" value="1"/>
</dbReference>